<proteinExistence type="predicted"/>
<evidence type="ECO:0000259" key="3">
    <source>
        <dbReference type="Pfam" id="PF13439"/>
    </source>
</evidence>
<dbReference type="SUPFAM" id="SSF53756">
    <property type="entry name" value="UDP-Glycosyltransferase/glycogen phosphorylase"/>
    <property type="match status" value="1"/>
</dbReference>
<evidence type="ECO:0000259" key="2">
    <source>
        <dbReference type="Pfam" id="PF00534"/>
    </source>
</evidence>
<evidence type="ECO:0000313" key="4">
    <source>
        <dbReference type="EMBL" id="UWZ79271.1"/>
    </source>
</evidence>
<organism evidence="4 5">
    <name type="scientific">Geoalkalibacter halelectricus</name>
    <dbReference type="NCBI Taxonomy" id="2847045"/>
    <lineage>
        <taxon>Bacteria</taxon>
        <taxon>Pseudomonadati</taxon>
        <taxon>Thermodesulfobacteriota</taxon>
        <taxon>Desulfuromonadia</taxon>
        <taxon>Desulfuromonadales</taxon>
        <taxon>Geoalkalibacteraceae</taxon>
        <taxon>Geoalkalibacter</taxon>
    </lineage>
</organism>
<keyword evidence="5" id="KW-1185">Reference proteome</keyword>
<protein>
    <submittedName>
        <fullName evidence="4">Glycosyltransferase family 4 protein</fullName>
    </submittedName>
</protein>
<dbReference type="Proteomes" id="UP001060414">
    <property type="component" value="Chromosome"/>
</dbReference>
<gene>
    <name evidence="4" type="ORF">L9S41_16550</name>
</gene>
<feature type="domain" description="Glycosyl transferase family 1" evidence="2">
    <location>
        <begin position="187"/>
        <end position="340"/>
    </location>
</feature>
<feature type="domain" description="Glycosyltransferase subfamily 4-like N-terminal" evidence="3">
    <location>
        <begin position="23"/>
        <end position="175"/>
    </location>
</feature>
<dbReference type="CDD" id="cd03801">
    <property type="entry name" value="GT4_PimA-like"/>
    <property type="match status" value="1"/>
</dbReference>
<dbReference type="RefSeq" id="WP_260747627.1">
    <property type="nucleotide sequence ID" value="NZ_CP092109.1"/>
</dbReference>
<dbReference type="Pfam" id="PF00534">
    <property type="entry name" value="Glycos_transf_1"/>
    <property type="match status" value="1"/>
</dbReference>
<keyword evidence="1" id="KW-0472">Membrane</keyword>
<dbReference type="Pfam" id="PF13439">
    <property type="entry name" value="Glyco_transf_4"/>
    <property type="match status" value="1"/>
</dbReference>
<evidence type="ECO:0000313" key="5">
    <source>
        <dbReference type="Proteomes" id="UP001060414"/>
    </source>
</evidence>
<dbReference type="EMBL" id="CP092109">
    <property type="protein sequence ID" value="UWZ79271.1"/>
    <property type="molecule type" value="Genomic_DNA"/>
</dbReference>
<evidence type="ECO:0000256" key="1">
    <source>
        <dbReference type="SAM" id="Phobius"/>
    </source>
</evidence>
<sequence length="365" mass="40436">MKKADFSQNILEVCLISPFPPPFGGMAIQAEKVADLLREQGCDVVEVRTNASNGHDHVFSRVPGVRSIINLVRFLRDLDGALRKTDVVYFLTGFFNFYFWVTFPALVLIYVRRKPVVLSARGGDAARFFRRYGKLVGPVLRRADKITTPSGFLRDVFRDAFALEAQVIPNIADLEQFVFCRRTQFRPRFLVTRNLEHIYGIDTVLRAFALVRDKHAQATLDIAGGGSLRAPLEQLTTALDIADAVTFHGPVNHEQIQRLYGQCDIYVNASRVDNLPGSLLEAFASGLPVVSTRAGGIPYMVEEGVTGLLVDVDDYQALADQILRLLDNPALGASLADAAYAESQKYARKNVAPQLVGLLAKHARM</sequence>
<dbReference type="PANTHER" id="PTHR45947">
    <property type="entry name" value="SULFOQUINOVOSYL TRANSFERASE SQD2"/>
    <property type="match status" value="1"/>
</dbReference>
<keyword evidence="1" id="KW-0812">Transmembrane</keyword>
<dbReference type="InterPro" id="IPR028098">
    <property type="entry name" value="Glyco_trans_4-like_N"/>
</dbReference>
<accession>A0ABY5ZKQ3</accession>
<dbReference type="InterPro" id="IPR050194">
    <property type="entry name" value="Glycosyltransferase_grp1"/>
</dbReference>
<feature type="transmembrane region" description="Helical" evidence="1">
    <location>
        <begin position="87"/>
        <end position="111"/>
    </location>
</feature>
<name>A0ABY5ZKQ3_9BACT</name>
<dbReference type="InterPro" id="IPR001296">
    <property type="entry name" value="Glyco_trans_1"/>
</dbReference>
<reference evidence="4" key="1">
    <citation type="journal article" date="2022" name="Environ. Microbiol.">
        <title>Geoalkalibacter halelectricus SAP #1 sp. nov. possessing extracellular electron transfer and mineral#reducing capabilities from a haloalkaline environment.</title>
        <authorList>
            <person name="Yadav S."/>
            <person name="Singh R."/>
            <person name="Sundharam S.S."/>
            <person name="Chaudhary S."/>
            <person name="Krishnamurthi S."/>
            <person name="Patil S.A."/>
        </authorList>
    </citation>
    <scope>NUCLEOTIDE SEQUENCE</scope>
    <source>
        <strain evidence="4">SAP-1</strain>
    </source>
</reference>
<keyword evidence="1" id="KW-1133">Transmembrane helix</keyword>
<dbReference type="Gene3D" id="3.40.50.2000">
    <property type="entry name" value="Glycogen Phosphorylase B"/>
    <property type="match status" value="2"/>
</dbReference>
<dbReference type="PANTHER" id="PTHR45947:SF3">
    <property type="entry name" value="SULFOQUINOVOSYL TRANSFERASE SQD2"/>
    <property type="match status" value="1"/>
</dbReference>